<keyword evidence="3" id="KW-1185">Reference proteome</keyword>
<dbReference type="HOGENOM" id="CLU_3009755_0_0_11"/>
<sequence>MLSGCGGHGGCVLHRVPSGHDGVRAGGCAIGPETARSPRTPRRAGTARLPEASSAK</sequence>
<dbReference type="KEGG" id="psim:KR76_00046"/>
<protein>
    <submittedName>
        <fullName evidence="2">Uncharacterized protein</fullName>
    </submittedName>
</protein>
<evidence type="ECO:0000313" key="3">
    <source>
        <dbReference type="Proteomes" id="UP000030300"/>
    </source>
</evidence>
<dbReference type="Proteomes" id="UP000030300">
    <property type="component" value="Chromosome"/>
</dbReference>
<gene>
    <name evidence="2" type="ORF">KR76_00046</name>
</gene>
<feature type="region of interest" description="Disordered" evidence="1">
    <location>
        <begin position="27"/>
        <end position="56"/>
    </location>
</feature>
<dbReference type="AlphaFoldDB" id="A0A0C5WXW1"/>
<organism evidence="2 3">
    <name type="scientific">Nocardioides simplex</name>
    <name type="common">Arthrobacter simplex</name>
    <dbReference type="NCBI Taxonomy" id="2045"/>
    <lineage>
        <taxon>Bacteria</taxon>
        <taxon>Bacillati</taxon>
        <taxon>Actinomycetota</taxon>
        <taxon>Actinomycetes</taxon>
        <taxon>Propionibacteriales</taxon>
        <taxon>Nocardioidaceae</taxon>
        <taxon>Pimelobacter</taxon>
    </lineage>
</organism>
<accession>A0A0C5WXW1</accession>
<reference evidence="2 3" key="1">
    <citation type="journal article" date="2015" name="Genome Announc.">
        <title>Complete Genome Sequence of Steroid-Transforming Nocardioides simplex VKM Ac-2033D.</title>
        <authorList>
            <person name="Shtratnikova V.Y."/>
            <person name="Schelkunov M.I."/>
            <person name="Pekov Y.A."/>
            <person name="Fokina V.V."/>
            <person name="Logacheva M.D."/>
            <person name="Sokolov S.L."/>
            <person name="Bragin E.Y."/>
            <person name="Ashapkin V.V."/>
            <person name="Donova M.V."/>
        </authorList>
    </citation>
    <scope>NUCLEOTIDE SEQUENCE [LARGE SCALE GENOMIC DNA]</scope>
    <source>
        <strain evidence="2 3">VKM Ac-2033D</strain>
    </source>
</reference>
<dbReference type="EMBL" id="CP009896">
    <property type="protein sequence ID" value="AJR18138.1"/>
    <property type="molecule type" value="Genomic_DNA"/>
</dbReference>
<proteinExistence type="predicted"/>
<dbReference type="STRING" id="2045.KR76_00046"/>
<evidence type="ECO:0000256" key="1">
    <source>
        <dbReference type="SAM" id="MobiDB-lite"/>
    </source>
</evidence>
<evidence type="ECO:0000313" key="2">
    <source>
        <dbReference type="EMBL" id="AJR18138.1"/>
    </source>
</evidence>
<name>A0A0C5WXW1_NOCSI</name>